<dbReference type="GO" id="GO:2000058">
    <property type="term" value="P:regulation of ubiquitin-dependent protein catabolic process"/>
    <property type="evidence" value="ECO:0007669"/>
    <property type="project" value="TreeGrafter"/>
</dbReference>
<comment type="pathway">
    <text evidence="3">Glycan metabolism; pectin degradation; 2-dehydro-3-deoxy-D-gluconate from pectin: step 1/5.</text>
</comment>
<organism evidence="19 20">
    <name type="scientific">Zingiber officinale</name>
    <name type="common">Ginger</name>
    <name type="synonym">Amomum zingiber</name>
    <dbReference type="NCBI Taxonomy" id="94328"/>
    <lineage>
        <taxon>Eukaryota</taxon>
        <taxon>Viridiplantae</taxon>
        <taxon>Streptophyta</taxon>
        <taxon>Embryophyta</taxon>
        <taxon>Tracheophyta</taxon>
        <taxon>Spermatophyta</taxon>
        <taxon>Magnoliopsida</taxon>
        <taxon>Liliopsida</taxon>
        <taxon>Zingiberales</taxon>
        <taxon>Zingiberaceae</taxon>
        <taxon>Zingiber</taxon>
    </lineage>
</organism>
<feature type="active site" evidence="14">
    <location>
        <position position="387"/>
    </location>
</feature>
<keyword evidence="10" id="KW-0063">Aspartyl esterase</keyword>
<dbReference type="SUPFAM" id="SSF101148">
    <property type="entry name" value="Plant invertase/pectin methylesterase inhibitor"/>
    <property type="match status" value="1"/>
</dbReference>
<dbReference type="PANTHER" id="PTHR12948:SF3">
    <property type="entry name" value="NEDD8 ULTIMATE BUSTER 1"/>
    <property type="match status" value="1"/>
</dbReference>
<dbReference type="InterPro" id="IPR033131">
    <property type="entry name" value="Pectinesterase_Asp_AS"/>
</dbReference>
<dbReference type="NCBIfam" id="TIGR01614">
    <property type="entry name" value="PME_inhib"/>
    <property type="match status" value="1"/>
</dbReference>
<feature type="compositionally biased region" description="Basic and acidic residues" evidence="15">
    <location>
        <begin position="1850"/>
        <end position="1879"/>
    </location>
</feature>
<evidence type="ECO:0000256" key="13">
    <source>
        <dbReference type="ARBA" id="ARBA00023242"/>
    </source>
</evidence>
<feature type="compositionally biased region" description="Basic and acidic residues" evidence="15">
    <location>
        <begin position="1596"/>
        <end position="1621"/>
    </location>
</feature>
<feature type="region of interest" description="Disordered" evidence="15">
    <location>
        <begin position="1767"/>
        <end position="1958"/>
    </location>
</feature>
<sequence>MANIKAVIGSFAAVLVVAAVMAVVGTVYTYRHKPPPPSSDDPTSIKSLCGQTDYSELCMRTVGGHVNSSAAQPKAIIRAAFEAAVVSVSDAHRLSDNVSAGAADEFNRNAFADCKSLLDFATEELQAAITESDDVARKADDIKTWLSAVLTYQETCVDGITQPELQDAMRKGGMETASQATSNAIAFVDILSPLLNSFKLTSSGRRLLSAEEGKHPSWFSQHDRKLVAAQSRGELRPNVVVAQDGRGDFSSINQALTAMPKNYAGRYVIYVKAGVYKEYVKVTKDMNRVFMYGDGPRKTIVTGSKNYVDGVGTMNTATFAVVGQGFIAKSMGFSNTAGPQKHQAVALRVQSDMAAFFNCRMDGYQDTLYAHTHRQFYRNCVISGTVDFIFGDSAAVLQNCLIIVRRGMDGQQNTVTAHGRKEARSNTGLVIQVIKLPDPARQEAVPRPAEDPQLPRAAMEGLLAYGRDGVHRRRPHPARRVDAVGRQPLLGHPVLRRVRQPRPRRRHQRTRQVARLPRHRQADGAAVHGELLHQREPVDPLRQHPLPRRPQVLNDDVSKTDGELKVVKEERDLLNASSPCLGLCCFFSAITMTNPSNSMEEAKKTCSSASIGSSATDSAAKAKVRIAGAWSGAVEVELEAWTLPMLREEVARRGAVAPALVKLIFGGKILRDDDPGKSLAQLGFKNNARVLSIKQDDQGKAIDDQAAAEDERAKKLARIKDAAKALTERHADGSLPMENYSLELENQSGQKMVLESESDRKSLMLGLMLHNNARSLIKKQEFRQALDEALSLCDPKFTEIVDNVPMLQLDVVWCYFMLQDISCLAVAGVRLNMARKGFERCHGKDSDRLKLHTGYRAEHAIYLRLELLEGVVAFHSNNFREARRALCSAQARYAQLQVPDEGLSILIGMGYKENKAKRALRMTGNDIQMAVQFLVEEQDKKILREQENLQREAEIREQQKYGATPMNKPIDLQLLDYLVSLSFQRDLAAEALRVNENDTQKALDLLTDPERNFLLQSQLENRKKRRRARRTEADVKELVSMGYDRSSAVAAVARSQTMDEALNILVGESSGNNNLPICDQPMDAGEGPSNAPSNEDQMDEGIEEDKEVRHTHPRDKTMRDKAMEDELANDLTGDALADYDIELALPDLPWQLVESFREIEPVVIGSIYGVFVRIFLSNEQWQSSCRQSSGFVRGIGRERVAGEFELLLPKFPAFDRSQLENLHQVDDVRVLKTSVEIVLSPPGLPYVCLVSSACWVTVLASRPVGMAEDKPPPEGNTRVYVDSEEQDMKHKSDTVEDTTILNGSGPLEPKNVASDSGDTGNKSEGNKDEDGEEMHIEENGTAKENDIGESKEDDTIEDAGHMQKESSGEELKEDNPIGDAKPVQKESSIEESKENSTIEDARPMQKESSIEESKEDKPIEDAKPVQKESGIEESKEDGPIEDARLVQNGSTVEESEEDTIEDGRPVQKEITIEELKDDDQIESADTTATENDVQETKDKKEIDDTIATAEDMEMVDEEGDQAMEHATTTTTQTNDVEESKEDIKNEDPSTAESKDGKKIDVEGDNITVVNHGKIFVMEGDKKIAGEDVEMADAEDDKNVGVEKEEKGVEQEAKQVESKNYMEVEENGSTDQKDNDDKDAVGFKRKRSRVEKTERKGSESATKAMELLNSPITSSIERPVRQRKSVERLVEVIENEALREFQVEKGRGTPLKDIPSVAHKLAKKKPDDIKLIHHTLFGRRGKECCTFDKSILHVNQNFSLDVLNLQSTKSKKRERAAKGSSSKRMDGAHSKRSRKKANRDDSSLSEGDKSLPEMNDEDEVNDNNPRKGKAIEHSESEDDEKETYDMIEEDEHQKEDLGKGDTNKKRVSKQREKVGTDSKVESVSATTKGSTKPSSSILAKTKDGDDDLGAKVFSRKKKMSDSPKKKSTIRSAKNEKDTGKKAGKDNVAKSKVQQPGKEELRKKVCEILKEVDFNTATFTDILKLLATHYKVDLTSRKASIKLIIQEELTKLAEAEEEEDDED</sequence>
<dbReference type="InterPro" id="IPR000626">
    <property type="entry name" value="Ubiquitin-like_dom"/>
</dbReference>
<evidence type="ECO:0000256" key="8">
    <source>
        <dbReference type="ARBA" id="ARBA00022801"/>
    </source>
</evidence>
<keyword evidence="12" id="KW-0804">Transcription</keyword>
<dbReference type="Pfam" id="PF01095">
    <property type="entry name" value="Pectinesterase"/>
    <property type="match status" value="1"/>
</dbReference>
<feature type="compositionally biased region" description="Acidic residues" evidence="15">
    <location>
        <begin position="1586"/>
        <end position="1595"/>
    </location>
</feature>
<comment type="subcellular location">
    <subcellularLocation>
        <location evidence="2">Nucleus</location>
        <location evidence="2">Nucleolus</location>
    </subcellularLocation>
    <subcellularLocation>
        <location evidence="1">Secreted</location>
        <location evidence="1">Cell wall</location>
    </subcellularLocation>
</comment>
<evidence type="ECO:0000256" key="4">
    <source>
        <dbReference type="ARBA" id="ARBA00006027"/>
    </source>
</evidence>
<feature type="compositionally biased region" description="Basic and acidic residues" evidence="15">
    <location>
        <begin position="1494"/>
        <end position="1503"/>
    </location>
</feature>
<feature type="compositionally biased region" description="Basic and acidic residues" evidence="15">
    <location>
        <begin position="1382"/>
        <end position="1444"/>
    </location>
</feature>
<evidence type="ECO:0000256" key="9">
    <source>
        <dbReference type="ARBA" id="ARBA00023015"/>
    </source>
</evidence>
<feature type="domain" description="UBA" evidence="16">
    <location>
        <begin position="969"/>
        <end position="1009"/>
    </location>
</feature>
<dbReference type="GO" id="GO:0031593">
    <property type="term" value="F:polyubiquitin modification-dependent protein binding"/>
    <property type="evidence" value="ECO:0007669"/>
    <property type="project" value="UniProtKB-ARBA"/>
</dbReference>
<feature type="compositionally biased region" description="Basic and acidic residues" evidence="15">
    <location>
        <begin position="1358"/>
        <end position="1375"/>
    </location>
</feature>
<dbReference type="Gene3D" id="1.10.10.60">
    <property type="entry name" value="Homeodomain-like"/>
    <property type="match status" value="1"/>
</dbReference>
<dbReference type="InterPro" id="IPR006501">
    <property type="entry name" value="Pectinesterase_inhib_dom"/>
</dbReference>
<dbReference type="PROSITE" id="PS50053">
    <property type="entry name" value="UBIQUITIN_2"/>
    <property type="match status" value="1"/>
</dbReference>
<dbReference type="PROSITE" id="PS00503">
    <property type="entry name" value="PECTINESTERASE_2"/>
    <property type="match status" value="1"/>
</dbReference>
<evidence type="ECO:0000256" key="15">
    <source>
        <dbReference type="SAM" id="MobiDB-lite"/>
    </source>
</evidence>
<dbReference type="Pfam" id="PF22562">
    <property type="entry name" value="UBA_7"/>
    <property type="match status" value="1"/>
</dbReference>
<dbReference type="PROSITE" id="PS51998">
    <property type="entry name" value="DEK_C"/>
    <property type="match status" value="1"/>
</dbReference>
<feature type="region of interest" description="Disordered" evidence="15">
    <location>
        <begin position="1283"/>
        <end position="1504"/>
    </location>
</feature>
<comment type="caution">
    <text evidence="19">The sequence shown here is derived from an EMBL/GenBank/DDBJ whole genome shotgun (WGS) entry which is preliminary data.</text>
</comment>
<feature type="compositionally biased region" description="Polar residues" evidence="15">
    <location>
        <begin position="1880"/>
        <end position="1897"/>
    </location>
</feature>
<dbReference type="InterPro" id="IPR039749">
    <property type="entry name" value="NUB1"/>
</dbReference>
<keyword evidence="7" id="KW-0964">Secreted</keyword>
<keyword evidence="9" id="KW-0805">Transcription regulation</keyword>
<feature type="compositionally biased region" description="Basic and acidic residues" evidence="15">
    <location>
        <begin position="1797"/>
        <end position="1810"/>
    </location>
</feature>
<keyword evidence="20" id="KW-1185">Reference proteome</keyword>
<keyword evidence="13" id="KW-0539">Nucleus</keyword>
<dbReference type="UniPathway" id="UPA00545">
    <property type="reaction ID" value="UER00823"/>
</dbReference>
<dbReference type="Pfam" id="PF04043">
    <property type="entry name" value="PMEI"/>
    <property type="match status" value="1"/>
</dbReference>
<evidence type="ECO:0000256" key="12">
    <source>
        <dbReference type="ARBA" id="ARBA00023163"/>
    </source>
</evidence>
<reference evidence="19 20" key="1">
    <citation type="submission" date="2020-08" db="EMBL/GenBank/DDBJ databases">
        <title>Plant Genome Project.</title>
        <authorList>
            <person name="Zhang R.-G."/>
        </authorList>
    </citation>
    <scope>NUCLEOTIDE SEQUENCE [LARGE SCALE GENOMIC DNA]</scope>
    <source>
        <tissue evidence="19">Rhizome</tissue>
    </source>
</reference>
<feature type="compositionally biased region" description="Basic and acidic residues" evidence="15">
    <location>
        <begin position="1541"/>
        <end position="1559"/>
    </location>
</feature>
<feature type="compositionally biased region" description="Acidic residues" evidence="15">
    <location>
        <begin position="1834"/>
        <end position="1849"/>
    </location>
</feature>
<keyword evidence="7" id="KW-0134">Cell wall</keyword>
<feature type="compositionally biased region" description="Basic and acidic residues" evidence="15">
    <location>
        <begin position="1324"/>
        <end position="1350"/>
    </location>
</feature>
<dbReference type="InterPro" id="IPR011050">
    <property type="entry name" value="Pectin_lyase_fold/virulence"/>
</dbReference>
<dbReference type="Gene3D" id="1.10.8.10">
    <property type="entry name" value="DNA helicase RuvA subunit, C-terminal domain"/>
    <property type="match status" value="1"/>
</dbReference>
<dbReference type="SMART" id="SM00856">
    <property type="entry name" value="PMEI"/>
    <property type="match status" value="1"/>
</dbReference>
<keyword evidence="8" id="KW-0378">Hydrolase</keyword>
<evidence type="ECO:0000259" key="18">
    <source>
        <dbReference type="PROSITE" id="PS51998"/>
    </source>
</evidence>
<feature type="compositionally biased region" description="Basic and acidic residues" evidence="15">
    <location>
        <begin position="1931"/>
        <end position="1947"/>
    </location>
</feature>
<feature type="compositionally biased region" description="Acidic residues" evidence="15">
    <location>
        <begin position="1096"/>
        <end position="1105"/>
    </location>
</feature>
<evidence type="ECO:0000259" key="17">
    <source>
        <dbReference type="PROSITE" id="PS50053"/>
    </source>
</evidence>
<feature type="region of interest" description="Disordered" evidence="15">
    <location>
        <begin position="1518"/>
        <end position="1559"/>
    </location>
</feature>
<dbReference type="PANTHER" id="PTHR12948">
    <property type="entry name" value="NEDD8 ULTIMATE BUSTER-1 BS4 PROTEIN"/>
    <property type="match status" value="1"/>
</dbReference>
<dbReference type="EMBL" id="JACMSC010000007">
    <property type="protein sequence ID" value="KAG6514981.1"/>
    <property type="molecule type" value="Genomic_DNA"/>
</dbReference>
<dbReference type="InterPro" id="IPR000070">
    <property type="entry name" value="Pectinesterase_cat"/>
</dbReference>
<dbReference type="InterPro" id="IPR014876">
    <property type="entry name" value="DEK_C"/>
</dbReference>
<dbReference type="SMART" id="SM00165">
    <property type="entry name" value="UBA"/>
    <property type="match status" value="3"/>
</dbReference>
<dbReference type="GO" id="GO:0042545">
    <property type="term" value="P:cell wall modification"/>
    <property type="evidence" value="ECO:0007669"/>
    <property type="project" value="InterPro"/>
</dbReference>
<dbReference type="GO" id="GO:0030599">
    <property type="term" value="F:pectinesterase activity"/>
    <property type="evidence" value="ECO:0007669"/>
    <property type="project" value="UniProtKB-EC"/>
</dbReference>
<evidence type="ECO:0000313" key="20">
    <source>
        <dbReference type="Proteomes" id="UP000734854"/>
    </source>
</evidence>
<dbReference type="SUPFAM" id="SSF46934">
    <property type="entry name" value="UBA-like"/>
    <property type="match status" value="2"/>
</dbReference>
<feature type="compositionally biased region" description="Basic and acidic residues" evidence="15">
    <location>
        <begin position="530"/>
        <end position="542"/>
    </location>
</feature>
<dbReference type="SUPFAM" id="SSF109715">
    <property type="entry name" value="DEK C-terminal domain"/>
    <property type="match status" value="1"/>
</dbReference>
<evidence type="ECO:0000256" key="6">
    <source>
        <dbReference type="ARBA" id="ARBA00013229"/>
    </source>
</evidence>
<dbReference type="Proteomes" id="UP000734854">
    <property type="component" value="Unassembled WGS sequence"/>
</dbReference>
<dbReference type="Pfam" id="PF08766">
    <property type="entry name" value="DEK_C"/>
    <property type="match status" value="1"/>
</dbReference>
<dbReference type="GO" id="GO:0004857">
    <property type="term" value="F:enzyme inhibitor activity"/>
    <property type="evidence" value="ECO:0007669"/>
    <property type="project" value="InterPro"/>
</dbReference>
<feature type="compositionally biased region" description="Basic and acidic residues" evidence="15">
    <location>
        <begin position="1461"/>
        <end position="1474"/>
    </location>
</feature>
<feature type="region of interest" description="Disordered" evidence="15">
    <location>
        <begin position="1081"/>
        <end position="1115"/>
    </location>
</feature>
<evidence type="ECO:0000256" key="2">
    <source>
        <dbReference type="ARBA" id="ARBA00004604"/>
    </source>
</evidence>
<evidence type="ECO:0000256" key="5">
    <source>
        <dbReference type="ARBA" id="ARBA00007786"/>
    </source>
</evidence>
<dbReference type="Gene3D" id="2.160.20.10">
    <property type="entry name" value="Single-stranded right-handed beta-helix, Pectin lyase-like"/>
    <property type="match status" value="1"/>
</dbReference>
<feature type="compositionally biased region" description="Basic and acidic residues" evidence="15">
    <location>
        <begin position="1106"/>
        <end position="1115"/>
    </location>
</feature>
<dbReference type="FunFam" id="2.160.20.10:FF:000029">
    <property type="entry name" value="Pectinesterase 4"/>
    <property type="match status" value="1"/>
</dbReference>
<evidence type="ECO:0000256" key="11">
    <source>
        <dbReference type="ARBA" id="ARBA00023125"/>
    </source>
</evidence>
<protein>
    <recommendedName>
        <fullName evidence="6">pectinesterase</fullName>
        <ecNumber evidence="6">3.1.1.11</ecNumber>
    </recommendedName>
</protein>
<gene>
    <name evidence="19" type="ORF">ZIOFF_025357</name>
</gene>
<dbReference type="PROSITE" id="PS50030">
    <property type="entry name" value="UBA"/>
    <property type="match status" value="2"/>
</dbReference>
<evidence type="ECO:0000313" key="19">
    <source>
        <dbReference type="EMBL" id="KAG6514981.1"/>
    </source>
</evidence>
<feature type="compositionally biased region" description="Basic and acidic residues" evidence="15">
    <location>
        <begin position="1630"/>
        <end position="1641"/>
    </location>
</feature>
<keyword evidence="11" id="KW-0238">DNA-binding</keyword>
<dbReference type="Gene3D" id="1.20.140.40">
    <property type="entry name" value="Invertase/pectin methylesterase inhibitor family protein"/>
    <property type="match status" value="1"/>
</dbReference>
<evidence type="ECO:0000259" key="16">
    <source>
        <dbReference type="PROSITE" id="PS50030"/>
    </source>
</evidence>
<dbReference type="GO" id="GO:0005730">
    <property type="term" value="C:nucleolus"/>
    <property type="evidence" value="ECO:0007669"/>
    <property type="project" value="UniProtKB-SubCell"/>
</dbReference>
<feature type="domain" description="Ubiquitin-like" evidence="17">
    <location>
        <begin position="642"/>
        <end position="699"/>
    </location>
</feature>
<feature type="compositionally biased region" description="Polar residues" evidence="15">
    <location>
        <begin position="1313"/>
        <end position="1323"/>
    </location>
</feature>
<accession>A0A8J5LE53</accession>
<dbReference type="GO" id="GO:0045490">
    <property type="term" value="P:pectin catabolic process"/>
    <property type="evidence" value="ECO:0007669"/>
    <property type="project" value="UniProtKB-UniPathway"/>
</dbReference>
<dbReference type="FunFam" id="1.10.10.60:FF:000220">
    <property type="entry name" value="DEK domain-containing chromatin associated protein"/>
    <property type="match status" value="1"/>
</dbReference>
<feature type="region of interest" description="Disordered" evidence="15">
    <location>
        <begin position="1586"/>
        <end position="1669"/>
    </location>
</feature>
<proteinExistence type="inferred from homology"/>
<comment type="similarity">
    <text evidence="5">In the C-terminal section; belongs to the pectinesterase family.</text>
</comment>
<evidence type="ECO:0000256" key="7">
    <source>
        <dbReference type="ARBA" id="ARBA00022512"/>
    </source>
</evidence>
<evidence type="ECO:0000256" key="10">
    <source>
        <dbReference type="ARBA" id="ARBA00023085"/>
    </source>
</evidence>
<evidence type="ECO:0000256" key="1">
    <source>
        <dbReference type="ARBA" id="ARBA00004191"/>
    </source>
</evidence>
<dbReference type="GO" id="GO:0003677">
    <property type="term" value="F:DNA binding"/>
    <property type="evidence" value="ECO:0007669"/>
    <property type="project" value="UniProtKB-KW"/>
</dbReference>
<dbReference type="EC" id="3.1.1.11" evidence="6"/>
<dbReference type="InterPro" id="IPR015940">
    <property type="entry name" value="UBA"/>
</dbReference>
<dbReference type="InterPro" id="IPR035513">
    <property type="entry name" value="Invertase/methylesterase_inhib"/>
</dbReference>
<comment type="similarity">
    <text evidence="4">In the N-terminal section; belongs to the PMEI family.</text>
</comment>
<evidence type="ECO:0000256" key="14">
    <source>
        <dbReference type="PROSITE-ProRule" id="PRU10040"/>
    </source>
</evidence>
<dbReference type="CDD" id="cd15798">
    <property type="entry name" value="PMEI-like_3"/>
    <property type="match status" value="1"/>
</dbReference>
<feature type="compositionally biased region" description="Basic residues" evidence="15">
    <location>
        <begin position="500"/>
        <end position="519"/>
    </location>
</feature>
<feature type="domain" description="UBA" evidence="16">
    <location>
        <begin position="897"/>
        <end position="937"/>
    </location>
</feature>
<name>A0A8J5LE53_ZINOF</name>
<dbReference type="SUPFAM" id="SSF51126">
    <property type="entry name" value="Pectin lyase-like"/>
    <property type="match status" value="1"/>
</dbReference>
<dbReference type="InterPro" id="IPR009060">
    <property type="entry name" value="UBA-like_sf"/>
</dbReference>
<feature type="region of interest" description="Disordered" evidence="15">
    <location>
        <begin position="500"/>
        <end position="555"/>
    </location>
</feature>
<dbReference type="InterPro" id="IPR012334">
    <property type="entry name" value="Pectin_lyas_fold"/>
</dbReference>
<feature type="domain" description="DEK-C" evidence="18">
    <location>
        <begin position="1953"/>
        <end position="2008"/>
    </location>
</feature>
<evidence type="ECO:0000256" key="3">
    <source>
        <dbReference type="ARBA" id="ARBA00005184"/>
    </source>
</evidence>